<evidence type="ECO:0000313" key="3">
    <source>
        <dbReference type="Proteomes" id="UP000540423"/>
    </source>
</evidence>
<dbReference type="Gene3D" id="3.40.50.1820">
    <property type="entry name" value="alpha/beta hydrolase"/>
    <property type="match status" value="1"/>
</dbReference>
<dbReference type="Proteomes" id="UP000540423">
    <property type="component" value="Unassembled WGS sequence"/>
</dbReference>
<dbReference type="AlphaFoldDB" id="A0A7X0HJQ7"/>
<dbReference type="PANTHER" id="PTHR37017">
    <property type="entry name" value="AB HYDROLASE-1 DOMAIN-CONTAINING PROTEIN-RELATED"/>
    <property type="match status" value="1"/>
</dbReference>
<dbReference type="GO" id="GO:0003824">
    <property type="term" value="F:catalytic activity"/>
    <property type="evidence" value="ECO:0007669"/>
    <property type="project" value="UniProtKB-ARBA"/>
</dbReference>
<protein>
    <submittedName>
        <fullName evidence="2">Pimeloyl-ACP methyl ester carboxylesterase</fullName>
    </submittedName>
</protein>
<sequence>MTNPTVVLVHGAFADATGWIGVISELRNSGIPVIAPSNPLRGLTSDAAYLASVLAQVEGPAVLVGHSYGGALITVAGAAENVVALVYVAAYVPHEGESLGQLQGGFPAPPLTGSLKEWTYPLLDGNSGVEVTIEETAFPSVFAADVPEDIAGVLAAAQRPLATAAFTETASAAAWRTKPSWALVAGADRAISPEVQRFGAARAGAVTVELPDASHAVLLSEPTRVADLISEAIRATSRPAGLLDARRMPVDQER</sequence>
<organism evidence="2 3">
    <name type="scientific">Streptomyces candidus</name>
    <dbReference type="NCBI Taxonomy" id="67283"/>
    <lineage>
        <taxon>Bacteria</taxon>
        <taxon>Bacillati</taxon>
        <taxon>Actinomycetota</taxon>
        <taxon>Actinomycetes</taxon>
        <taxon>Kitasatosporales</taxon>
        <taxon>Streptomycetaceae</taxon>
        <taxon>Streptomyces</taxon>
    </lineage>
</organism>
<comment type="caution">
    <text evidence="2">The sequence shown here is derived from an EMBL/GenBank/DDBJ whole genome shotgun (WGS) entry which is preliminary data.</text>
</comment>
<name>A0A7X0HJQ7_9ACTN</name>
<gene>
    <name evidence="2" type="ORF">HNQ79_005393</name>
</gene>
<feature type="domain" description="AB hydrolase-1" evidence="1">
    <location>
        <begin position="6"/>
        <end position="227"/>
    </location>
</feature>
<dbReference type="RefSeq" id="WP_185035352.1">
    <property type="nucleotide sequence ID" value="NZ_BNBN01000012.1"/>
</dbReference>
<reference evidence="2 3" key="1">
    <citation type="submission" date="2020-08" db="EMBL/GenBank/DDBJ databases">
        <title>Genomic Encyclopedia of Type Strains, Phase IV (KMG-IV): sequencing the most valuable type-strain genomes for metagenomic binning, comparative biology and taxonomic classification.</title>
        <authorList>
            <person name="Goeker M."/>
        </authorList>
    </citation>
    <scope>NUCLEOTIDE SEQUENCE [LARGE SCALE GENOMIC DNA]</scope>
    <source>
        <strain evidence="2 3">DSM 40141</strain>
    </source>
</reference>
<dbReference type="InterPro" id="IPR029058">
    <property type="entry name" value="AB_hydrolase_fold"/>
</dbReference>
<accession>A0A7X0HJQ7</accession>
<evidence type="ECO:0000259" key="1">
    <source>
        <dbReference type="Pfam" id="PF12697"/>
    </source>
</evidence>
<dbReference type="SUPFAM" id="SSF53474">
    <property type="entry name" value="alpha/beta-Hydrolases"/>
    <property type="match status" value="1"/>
</dbReference>
<dbReference type="EMBL" id="JACHEM010000015">
    <property type="protein sequence ID" value="MBB6438881.1"/>
    <property type="molecule type" value="Genomic_DNA"/>
</dbReference>
<dbReference type="PANTHER" id="PTHR37017:SF11">
    <property type="entry name" value="ESTERASE_LIPASE_THIOESTERASE DOMAIN-CONTAINING PROTEIN"/>
    <property type="match status" value="1"/>
</dbReference>
<dbReference type="InterPro" id="IPR000073">
    <property type="entry name" value="AB_hydrolase_1"/>
</dbReference>
<keyword evidence="3" id="KW-1185">Reference proteome</keyword>
<dbReference type="Pfam" id="PF12697">
    <property type="entry name" value="Abhydrolase_6"/>
    <property type="match status" value="1"/>
</dbReference>
<evidence type="ECO:0000313" key="2">
    <source>
        <dbReference type="EMBL" id="MBB6438881.1"/>
    </source>
</evidence>
<proteinExistence type="predicted"/>
<dbReference type="InterPro" id="IPR052897">
    <property type="entry name" value="Sec-Metab_Biosynth_Hydrolase"/>
</dbReference>